<dbReference type="AlphaFoldDB" id="A0A0D9P002"/>
<gene>
    <name evidence="8" type="ORF">H634G_05012</name>
</gene>
<comment type="subcellular location">
    <subcellularLocation>
        <location evidence="1">Membrane</location>
        <topology evidence="1">Peripheral membrane protein</topology>
    </subcellularLocation>
</comment>
<sequence>MAFPCEDAKPVLGEKRLPGMAAISFDTMAESDITPLKSLARWPRHIRCPGCRQLSVTRVRRKISSGTHVMAGLFFLCGVLGSVYPYFSKTYKDVEHSCCRCGSIFYSYIGGNTQKSTLF</sequence>
<feature type="transmembrane region" description="Helical" evidence="6">
    <location>
        <begin position="68"/>
        <end position="87"/>
    </location>
</feature>
<comment type="similarity">
    <text evidence="2">Belongs to the CDIP1/LITAF family.</text>
</comment>
<proteinExistence type="inferred from homology"/>
<keyword evidence="5 6" id="KW-0472">Membrane</keyword>
<dbReference type="PANTHER" id="PTHR23292">
    <property type="entry name" value="LIPOPOLYSACCHARIDE-INDUCED TUMOR NECROSIS FACTOR-ALPHA FACTOR"/>
    <property type="match status" value="1"/>
</dbReference>
<reference evidence="9" key="1">
    <citation type="journal article" date="2014" name="BMC Genomics">
        <title>The genome sequence of the biocontrol fungus Metarhizium anisopliae and comparative genomics of Metarhizium species.</title>
        <authorList>
            <person name="Pattemore J.A."/>
            <person name="Hane J.K."/>
            <person name="Williams A.H."/>
            <person name="Wilson B.A."/>
            <person name="Stodart B.J."/>
            <person name="Ash G.J."/>
        </authorList>
    </citation>
    <scope>NUCLEOTIDE SEQUENCE [LARGE SCALE GENOMIC DNA]</scope>
    <source>
        <strain evidence="9">BRIP 53293</strain>
    </source>
</reference>
<evidence type="ECO:0000313" key="9">
    <source>
        <dbReference type="Proteomes" id="UP000054544"/>
    </source>
</evidence>
<dbReference type="STRING" id="1291518.A0A0D9P002"/>
<dbReference type="GO" id="GO:0005634">
    <property type="term" value="C:nucleus"/>
    <property type="evidence" value="ECO:0007669"/>
    <property type="project" value="TreeGrafter"/>
</dbReference>
<keyword evidence="6" id="KW-1133">Transmembrane helix</keyword>
<evidence type="ECO:0000256" key="1">
    <source>
        <dbReference type="ARBA" id="ARBA00004170"/>
    </source>
</evidence>
<dbReference type="PANTHER" id="PTHR23292:SF28">
    <property type="entry name" value="LIPOPOLYSACCHARIDE-INDUCED TUMOR NECROSIS FACTOR-ALPHA FACTOR-LIKE"/>
    <property type="match status" value="1"/>
</dbReference>
<dbReference type="PROSITE" id="PS51837">
    <property type="entry name" value="LITAF"/>
    <property type="match status" value="1"/>
</dbReference>
<name>A0A0D9P002_METAN</name>
<keyword evidence="9" id="KW-1185">Reference proteome</keyword>
<evidence type="ECO:0000259" key="7">
    <source>
        <dbReference type="PROSITE" id="PS51837"/>
    </source>
</evidence>
<evidence type="ECO:0000256" key="6">
    <source>
        <dbReference type="SAM" id="Phobius"/>
    </source>
</evidence>
<evidence type="ECO:0000256" key="2">
    <source>
        <dbReference type="ARBA" id="ARBA00005975"/>
    </source>
</evidence>
<evidence type="ECO:0000256" key="5">
    <source>
        <dbReference type="ARBA" id="ARBA00023136"/>
    </source>
</evidence>
<evidence type="ECO:0000256" key="3">
    <source>
        <dbReference type="ARBA" id="ARBA00022723"/>
    </source>
</evidence>
<protein>
    <recommendedName>
        <fullName evidence="7">LITAF domain-containing protein</fullName>
    </recommendedName>
</protein>
<evidence type="ECO:0000256" key="4">
    <source>
        <dbReference type="ARBA" id="ARBA00022833"/>
    </source>
</evidence>
<dbReference type="SMART" id="SM00714">
    <property type="entry name" value="LITAF"/>
    <property type="match status" value="1"/>
</dbReference>
<dbReference type="Pfam" id="PF10601">
    <property type="entry name" value="zf-LITAF-like"/>
    <property type="match status" value="1"/>
</dbReference>
<dbReference type="GO" id="GO:0098560">
    <property type="term" value="C:cytoplasmic side of late endosome membrane"/>
    <property type="evidence" value="ECO:0007669"/>
    <property type="project" value="TreeGrafter"/>
</dbReference>
<keyword evidence="4" id="KW-0862">Zinc</keyword>
<feature type="domain" description="LITAF" evidence="7">
    <location>
        <begin position="28"/>
        <end position="110"/>
    </location>
</feature>
<keyword evidence="6" id="KW-0812">Transmembrane</keyword>
<keyword evidence="3" id="KW-0479">Metal-binding</keyword>
<dbReference type="InterPro" id="IPR037519">
    <property type="entry name" value="LITAF_fam"/>
</dbReference>
<organism evidence="8 9">
    <name type="scientific">Metarhizium anisopliae BRIP 53293</name>
    <dbReference type="NCBI Taxonomy" id="1291518"/>
    <lineage>
        <taxon>Eukaryota</taxon>
        <taxon>Fungi</taxon>
        <taxon>Dikarya</taxon>
        <taxon>Ascomycota</taxon>
        <taxon>Pezizomycotina</taxon>
        <taxon>Sordariomycetes</taxon>
        <taxon>Hypocreomycetidae</taxon>
        <taxon>Hypocreales</taxon>
        <taxon>Clavicipitaceae</taxon>
        <taxon>Metarhizium</taxon>
    </lineage>
</organism>
<accession>A0A0D9P002</accession>
<dbReference type="Proteomes" id="UP000054544">
    <property type="component" value="Unassembled WGS sequence"/>
</dbReference>
<dbReference type="GO" id="GO:0008270">
    <property type="term" value="F:zinc ion binding"/>
    <property type="evidence" value="ECO:0007669"/>
    <property type="project" value="TreeGrafter"/>
</dbReference>
<evidence type="ECO:0000313" key="8">
    <source>
        <dbReference type="EMBL" id="KJK79421.1"/>
    </source>
</evidence>
<dbReference type="InterPro" id="IPR006629">
    <property type="entry name" value="LITAF"/>
</dbReference>
<dbReference type="EMBL" id="KE384730">
    <property type="protein sequence ID" value="KJK79421.1"/>
    <property type="molecule type" value="Genomic_DNA"/>
</dbReference>
<dbReference type="OrthoDB" id="5599753at2759"/>